<sequence length="489" mass="52969">MATFAPPVRHGDFLYSSVLYADPGNGNHHTRAGTAELAALLRPEAPNLYSNFSKPPPAMPAKDPVWHWYAAQLIHYGLPVTKDKNVAKVRLLNALNQFKLEVPAWISKVESELKREWEGENKKMKKSASSGVPNAKAAKATQVAGSGTQMLPLSQGINVHVNVSMSAGMPMIHQSDLAQGSSIGQKGQRKRGNDDPVGNGPTPKKRPSAKKVANVARATPIPDLRSAMSPTPSQGMYTAVQTGTKSSAKTPRIKQEPTAARSSPMASRIKRESEPARVAVPKPRTKQTASKRAASSYGTEAEPTSSPYFSSLIKQESDLADVSAPRPRTKQTARKSAGGRAPTSSWLTERGPGDTIVVSGTYELLANNERAYMVIRRDAARDIWWSTISTGALSFTIKMDPGPTPTTLYQPFTVGWRMRNNDTGELRFGSGCTGEFRFIEGASGDLTGVLRKVPGFGDVEFYGGRMAGLPQVGDLQTEWDAFRRDAYGR</sequence>
<evidence type="ECO:0000313" key="2">
    <source>
        <dbReference type="EMBL" id="KAJ4353786.1"/>
    </source>
</evidence>
<dbReference type="RefSeq" id="XP_056071560.1">
    <property type="nucleotide sequence ID" value="XM_056214293.1"/>
</dbReference>
<feature type="compositionally biased region" description="Polar residues" evidence="1">
    <location>
        <begin position="296"/>
        <end position="314"/>
    </location>
</feature>
<organism evidence="2 3">
    <name type="scientific">Didymosphaeria variabile</name>
    <dbReference type="NCBI Taxonomy" id="1932322"/>
    <lineage>
        <taxon>Eukaryota</taxon>
        <taxon>Fungi</taxon>
        <taxon>Dikarya</taxon>
        <taxon>Ascomycota</taxon>
        <taxon>Pezizomycotina</taxon>
        <taxon>Dothideomycetes</taxon>
        <taxon>Pleosporomycetidae</taxon>
        <taxon>Pleosporales</taxon>
        <taxon>Massarineae</taxon>
        <taxon>Didymosphaeriaceae</taxon>
        <taxon>Didymosphaeria</taxon>
    </lineage>
</organism>
<accession>A0A9W8XLH1</accession>
<feature type="region of interest" description="Disordered" evidence="1">
    <location>
        <begin position="119"/>
        <end position="143"/>
    </location>
</feature>
<dbReference type="GeneID" id="80909046"/>
<reference evidence="2" key="1">
    <citation type="submission" date="2022-10" db="EMBL/GenBank/DDBJ databases">
        <title>Tapping the CABI collections for fungal endophytes: first genome assemblies for Collariella, Neodidymelliopsis, Ascochyta clinopodiicola, Didymella pomorum, Didymosphaeria variabile, Neocosmospora piperis and Neocucurbitaria cava.</title>
        <authorList>
            <person name="Hill R."/>
        </authorList>
    </citation>
    <scope>NUCLEOTIDE SEQUENCE</scope>
    <source>
        <strain evidence="2">IMI 356815</strain>
    </source>
</reference>
<proteinExistence type="predicted"/>
<feature type="region of interest" description="Disordered" evidence="1">
    <location>
        <begin position="178"/>
        <end position="349"/>
    </location>
</feature>
<protein>
    <submittedName>
        <fullName evidence="2">Uncharacterized protein</fullName>
    </submittedName>
</protein>
<dbReference type="AlphaFoldDB" id="A0A9W8XLH1"/>
<evidence type="ECO:0000256" key="1">
    <source>
        <dbReference type="SAM" id="MobiDB-lite"/>
    </source>
</evidence>
<comment type="caution">
    <text evidence="2">The sequence shown here is derived from an EMBL/GenBank/DDBJ whole genome shotgun (WGS) entry which is preliminary data.</text>
</comment>
<gene>
    <name evidence="2" type="ORF">N0V89_005516</name>
</gene>
<keyword evidence="3" id="KW-1185">Reference proteome</keyword>
<dbReference type="Proteomes" id="UP001140513">
    <property type="component" value="Unassembled WGS sequence"/>
</dbReference>
<evidence type="ECO:0000313" key="3">
    <source>
        <dbReference type="Proteomes" id="UP001140513"/>
    </source>
</evidence>
<name>A0A9W8XLH1_9PLEO</name>
<dbReference type="OrthoDB" id="4121058at2759"/>
<feature type="compositionally biased region" description="Polar residues" evidence="1">
    <location>
        <begin position="228"/>
        <end position="249"/>
    </location>
</feature>
<dbReference type="EMBL" id="JAPEUX010000004">
    <property type="protein sequence ID" value="KAJ4353786.1"/>
    <property type="molecule type" value="Genomic_DNA"/>
</dbReference>